<proteinExistence type="predicted"/>
<comment type="caution">
    <text evidence="1">The sequence shown here is derived from an EMBL/GenBank/DDBJ whole genome shotgun (WGS) entry which is preliminary data.</text>
</comment>
<organism evidence="1 2">
    <name type="scientific">Maribellus luteus</name>
    <dbReference type="NCBI Taxonomy" id="2305463"/>
    <lineage>
        <taxon>Bacteria</taxon>
        <taxon>Pseudomonadati</taxon>
        <taxon>Bacteroidota</taxon>
        <taxon>Bacteroidia</taxon>
        <taxon>Marinilabiliales</taxon>
        <taxon>Prolixibacteraceae</taxon>
        <taxon>Maribellus</taxon>
    </lineage>
</organism>
<dbReference type="EMBL" id="QWGR01000095">
    <property type="protein sequence ID" value="RIJ44852.1"/>
    <property type="molecule type" value="Genomic_DNA"/>
</dbReference>
<name>A0A399SR02_9BACT</name>
<protein>
    <submittedName>
        <fullName evidence="1">Uncharacterized protein</fullName>
    </submittedName>
</protein>
<dbReference type="Proteomes" id="UP000265926">
    <property type="component" value="Unassembled WGS sequence"/>
</dbReference>
<evidence type="ECO:0000313" key="2">
    <source>
        <dbReference type="Proteomes" id="UP000265926"/>
    </source>
</evidence>
<accession>A0A399SR02</accession>
<sequence>MLVDCFGPAAADRNITIDLQCEAQLRHTPTGARIDVAIEPVPQGNAIPVCNPGAGHSAHRLAAAVRAVLPGRPLAGAIQCAIKPVDRVGTGHLHNHHGPARW</sequence>
<reference evidence="1 2" key="1">
    <citation type="submission" date="2018-08" db="EMBL/GenBank/DDBJ databases">
        <title>Pallidiluteibacterium maritimus gen. nov., sp. nov., isolated from coastal sediment.</title>
        <authorList>
            <person name="Zhou L.Y."/>
        </authorList>
    </citation>
    <scope>NUCLEOTIDE SEQUENCE [LARGE SCALE GENOMIC DNA]</scope>
    <source>
        <strain evidence="1 2">XSD2</strain>
    </source>
</reference>
<dbReference type="AlphaFoldDB" id="A0A399SR02"/>
<keyword evidence="2" id="KW-1185">Reference proteome</keyword>
<gene>
    <name evidence="1" type="ORF">D1614_23930</name>
</gene>
<evidence type="ECO:0000313" key="1">
    <source>
        <dbReference type="EMBL" id="RIJ44852.1"/>
    </source>
</evidence>